<dbReference type="EMBL" id="RSAA01000008">
    <property type="protein sequence ID" value="RRO17646.1"/>
    <property type="molecule type" value="Genomic_DNA"/>
</dbReference>
<evidence type="ECO:0000313" key="2">
    <source>
        <dbReference type="EMBL" id="RRO17646.1"/>
    </source>
</evidence>
<dbReference type="SUPFAM" id="SSF48452">
    <property type="entry name" value="TPR-like"/>
    <property type="match status" value="1"/>
</dbReference>
<feature type="compositionally biased region" description="Basic and acidic residues" evidence="1">
    <location>
        <begin position="339"/>
        <end position="350"/>
    </location>
</feature>
<dbReference type="Proteomes" id="UP000274515">
    <property type="component" value="Unassembled WGS sequence"/>
</dbReference>
<feature type="region of interest" description="Disordered" evidence="1">
    <location>
        <begin position="339"/>
        <end position="358"/>
    </location>
</feature>
<protein>
    <submittedName>
        <fullName evidence="2">Uncharacterized protein</fullName>
    </submittedName>
</protein>
<evidence type="ECO:0000313" key="3">
    <source>
        <dbReference type="Proteomes" id="UP000274515"/>
    </source>
</evidence>
<proteinExistence type="predicted"/>
<evidence type="ECO:0000256" key="1">
    <source>
        <dbReference type="SAM" id="MobiDB-lite"/>
    </source>
</evidence>
<dbReference type="InterPro" id="IPR011990">
    <property type="entry name" value="TPR-like_helical_dom_sf"/>
</dbReference>
<name>A0A426JWV8_9PSEU</name>
<comment type="caution">
    <text evidence="2">The sequence shown here is derived from an EMBL/GenBank/DDBJ whole genome shotgun (WGS) entry which is preliminary data.</text>
</comment>
<organism evidence="2 3">
    <name type="scientific">Saccharopolyspora rhizosphaerae</name>
    <dbReference type="NCBI Taxonomy" id="2492662"/>
    <lineage>
        <taxon>Bacteria</taxon>
        <taxon>Bacillati</taxon>
        <taxon>Actinomycetota</taxon>
        <taxon>Actinomycetes</taxon>
        <taxon>Pseudonocardiales</taxon>
        <taxon>Pseudonocardiaceae</taxon>
        <taxon>Saccharopolyspora</taxon>
    </lineage>
</organism>
<dbReference type="OrthoDB" id="3576575at2"/>
<accession>A0A426JWV8</accession>
<keyword evidence="3" id="KW-1185">Reference proteome</keyword>
<gene>
    <name evidence="2" type="ORF">EIL87_10255</name>
</gene>
<dbReference type="AlphaFoldDB" id="A0A426JWV8"/>
<reference evidence="2 3" key="1">
    <citation type="submission" date="2018-11" db="EMBL/GenBank/DDBJ databases">
        <title>Saccharopolyspora rhizosphaerae sp. nov., an actinomycete isolated from rhizosphere soil in Thailand.</title>
        <authorList>
            <person name="Intra B."/>
            <person name="Euanorasetr J."/>
            <person name="Take A."/>
            <person name="Inahashi Y."/>
            <person name="Mori M."/>
            <person name="Panbangred W."/>
            <person name="Matsumoto A."/>
        </authorList>
    </citation>
    <scope>NUCLEOTIDE SEQUENCE [LARGE SCALE GENOMIC DNA]</scope>
    <source>
        <strain evidence="2 3">H219</strain>
    </source>
</reference>
<sequence length="377" mass="41431">MLEQKIRERRQTLEEFAESAERFAREHGEAGTLGVRHLQRLVSGRGPKGRPLGPVRPATARLLEHMLGSSIDELLAPAPVTAEPVDEGTVELRQRLHASLQVDDAALTLLRDQLSSIRRLDRQLGAVIAHEEVCVKTNQVSALLDHSLPGRTREQLASLLSELHTLAGWQALDLGKTVQSWQHYEQAKRAARESGIEPFEIHTTAEQAFVLIDIGETRSAVDVLAATRRRAQAKSPKLLRAWLAAAHGEALAADDQRDESLRAFDAAFQSLPTDPYLEDGPYVALDNIHLARWRGHGLARTADPAAIATLTSALQDLHPTFTRAEVALRVDLATAYASAHDRDASQEEASKASFRAKSIGSIRQQRRIEGMLRAGST</sequence>